<reference evidence="3 4" key="1">
    <citation type="journal article" date="2000" name="Nature">
        <title>The genome sequence of the plant pathogen Xylella fastidiosa.</title>
        <authorList>
            <person name="Simpson A.J."/>
            <person name="Reinach F.C."/>
            <person name="Arruda P."/>
            <person name="Abreu F.A."/>
            <person name="Acencio M."/>
            <person name="Alvarenga R."/>
            <person name="Alves L.M."/>
            <person name="Araya J.E."/>
            <person name="Baia G.S."/>
            <person name="Baptista C.S."/>
            <person name="Barros M.H."/>
            <person name="Bonaccorsi E.D."/>
            <person name="Bordin S."/>
            <person name="Bove J.M."/>
            <person name="Briones M.R."/>
            <person name="Bueno M.R."/>
            <person name="Camargo A.A."/>
            <person name="Camargo L.E."/>
            <person name="Carraro D.M."/>
            <person name="Carrer H."/>
            <person name="Colauto N.B."/>
            <person name="Colombo C."/>
            <person name="Costa F.F."/>
            <person name="Costa M.C."/>
            <person name="Costa-Neto C.M."/>
            <person name="Coutinho L.L."/>
            <person name="Cristofani M."/>
            <person name="Dias-Neto E."/>
            <person name="Docena C."/>
            <person name="El-Dorry H."/>
            <person name="Facincani A.P."/>
            <person name="Ferreira A.J."/>
            <person name="Ferreira V.C."/>
            <person name="Ferro J.A."/>
            <person name="Fraga J.S."/>
            <person name="Franca S.C."/>
            <person name="Franco M.C."/>
            <person name="Frohme M."/>
            <person name="Furlan L.R."/>
            <person name="Garnier M."/>
            <person name="Goldman G.H."/>
            <person name="Goldman M.H."/>
            <person name="Gomes S.L."/>
            <person name="Gruber A."/>
            <person name="Ho P.L."/>
            <person name="Hoheisel J.D."/>
            <person name="Junqueira M.L."/>
            <person name="Kemper E.L."/>
            <person name="Kitajima J.P."/>
            <person name="Krieger J.E."/>
            <person name="Kuramae E.E."/>
            <person name="Laigret F."/>
            <person name="Lambais M.R."/>
            <person name="Leite L.C."/>
            <person name="Lemos E.G."/>
            <person name="Lemos M.V."/>
            <person name="Lopes S.A."/>
            <person name="Lopes C.R."/>
            <person name="Machado J.A."/>
            <person name="Machado M.A."/>
            <person name="Madeira A.M."/>
            <person name="Madeira H.M."/>
            <person name="Marino C.L."/>
            <person name="Marques M.V."/>
            <person name="Martins E.A."/>
            <person name="Martins E.M."/>
            <person name="Matsukuma A.Y."/>
            <person name="Menck C.F."/>
            <person name="Miracca E.C."/>
            <person name="Miyaki C.Y."/>
            <person name="Monteriro-Vitorello C.B."/>
            <person name="Moon D.H."/>
            <person name="Nagai M.A."/>
            <person name="Nascimento A.L."/>
            <person name="Netto L.E."/>
            <person name="Nhani A.Jr."/>
            <person name="Nobrega F.G."/>
            <person name="Nunes L.R."/>
            <person name="Oliveira M.A."/>
            <person name="de Oliveira M.C."/>
            <person name="de Oliveira R.C."/>
            <person name="Palmieri D.A."/>
            <person name="Paris A."/>
            <person name="Peixoto B.R."/>
            <person name="Pereira G.A."/>
            <person name="Pereira H.A.Jr."/>
            <person name="Pesquero J.B."/>
            <person name="Quaggio R.B."/>
            <person name="Roberto P.G."/>
            <person name="Rodrigues V."/>
            <person name="de M Rosa A.J."/>
            <person name="de Rosa V.E.Jr."/>
            <person name="de Sa R.G."/>
            <person name="Santelli R.V."/>
            <person name="Sawasaki H.E."/>
            <person name="da Silva A.C."/>
            <person name="da Silva A.M."/>
            <person name="da Silva F.R."/>
            <person name="da Silva W.A.Jr."/>
            <person name="da Silveira J.F."/>
            <person name="Silvestri M.L."/>
            <person name="Siqueira W.J."/>
            <person name="de Souza A.A."/>
            <person name="de Souza A.P."/>
            <person name="Terenzi M.F."/>
            <person name="Truffi D."/>
            <person name="Tsai S.M."/>
            <person name="Tsuhako M.H."/>
            <person name="Vallada H."/>
            <person name="Van Sluys M.A."/>
            <person name="Verjovski-Almeida S."/>
            <person name="Vettore A.L."/>
            <person name="Zago M.A."/>
            <person name="Zatz M."/>
            <person name="Meidanis J."/>
            <person name="Setubal J.C."/>
        </authorList>
    </citation>
    <scope>NUCLEOTIDE SEQUENCE [LARGE SCALE GENOMIC DNA]</scope>
    <source>
        <strain evidence="3 4">9a5c</strain>
    </source>
</reference>
<dbReference type="InterPro" id="IPR012938">
    <property type="entry name" value="Glc/Sorbosone_DH"/>
</dbReference>
<accession>Q9PCP3</accession>
<dbReference type="HOGENOM" id="CLU_012253_0_0_6"/>
<sequence length="357" mass="38432">MKPMLIALTLQALLLAGAAPTALAQAAPDAVRIQNTTPRDWSMQVVSSDLDYPWDIARDGDRLLLTEKAGHVVVIEGGRQQRYPLQTSDAIASEGGAGLLGMALSRDFAQSGIAYLYHSYRAGDGLANKVIQARFDGKAWCETRVLVSGIPGHRLYNGGSIAIGPDGHLYATTGWTANRERPQDVGSLAGKVLRMTLDGQAPKDNPFPGSLVYSLGHRNPQGLAWNPAGQLFVVEHGEFGHDEINRIRPGANYGWPLAQGAERREGMEPAWIESGRSTWAPAGAAFAGDELLVAAFGARALLVVDERAKALKPIFDAGDRIRDVLPAGRDLYVITTNRSPRAEGPSKDRLLKLTLAR</sequence>
<dbReference type="PANTHER" id="PTHR19328:SF13">
    <property type="entry name" value="HIPL1 PROTEIN"/>
    <property type="match status" value="1"/>
</dbReference>
<dbReference type="eggNOG" id="COG2133">
    <property type="taxonomic scope" value="Bacteria"/>
</dbReference>
<dbReference type="InterPro" id="IPR011041">
    <property type="entry name" value="Quinoprot_gluc/sorb_DH_b-prop"/>
</dbReference>
<dbReference type="STRING" id="160492.XF_1735"/>
<dbReference type="Proteomes" id="UP000000812">
    <property type="component" value="Chromosome"/>
</dbReference>
<evidence type="ECO:0000259" key="2">
    <source>
        <dbReference type="Pfam" id="PF07995"/>
    </source>
</evidence>
<dbReference type="Gene3D" id="2.120.10.30">
    <property type="entry name" value="TolB, C-terminal domain"/>
    <property type="match status" value="1"/>
</dbReference>
<name>Q9PCP3_XYLFA</name>
<dbReference type="AlphaFoldDB" id="Q9PCP3"/>
<protein>
    <recommendedName>
        <fullName evidence="2">Glucose/Sorbosone dehydrogenase domain-containing protein</fullName>
    </recommendedName>
</protein>
<feature type="chain" id="PRO_5004335813" description="Glucose/Sorbosone dehydrogenase domain-containing protein" evidence="1">
    <location>
        <begin position="25"/>
        <end position="357"/>
    </location>
</feature>
<evidence type="ECO:0000313" key="3">
    <source>
        <dbReference type="EMBL" id="AAF84544.1"/>
    </source>
</evidence>
<evidence type="ECO:0000313" key="4">
    <source>
        <dbReference type="Proteomes" id="UP000000812"/>
    </source>
</evidence>
<organism evidence="3 4">
    <name type="scientific">Xylella fastidiosa (strain 9a5c)</name>
    <dbReference type="NCBI Taxonomy" id="160492"/>
    <lineage>
        <taxon>Bacteria</taxon>
        <taxon>Pseudomonadati</taxon>
        <taxon>Pseudomonadota</taxon>
        <taxon>Gammaproteobacteria</taxon>
        <taxon>Lysobacterales</taxon>
        <taxon>Lysobacteraceae</taxon>
        <taxon>Xylella</taxon>
    </lineage>
</organism>
<feature type="signal peptide" evidence="1">
    <location>
        <begin position="1"/>
        <end position="24"/>
    </location>
</feature>
<feature type="domain" description="Glucose/Sorbosone dehydrogenase" evidence="2">
    <location>
        <begin position="50"/>
        <end position="338"/>
    </location>
</feature>
<dbReference type="Pfam" id="PF07995">
    <property type="entry name" value="GSDH"/>
    <property type="match status" value="1"/>
</dbReference>
<keyword evidence="1" id="KW-0732">Signal</keyword>
<proteinExistence type="predicted"/>
<dbReference type="EMBL" id="AE003849">
    <property type="protein sequence ID" value="AAF84544.1"/>
    <property type="molecule type" value="Genomic_DNA"/>
</dbReference>
<evidence type="ECO:0000256" key="1">
    <source>
        <dbReference type="SAM" id="SignalP"/>
    </source>
</evidence>
<dbReference type="PIR" id="H82645">
    <property type="entry name" value="H82645"/>
</dbReference>
<dbReference type="InterPro" id="IPR011042">
    <property type="entry name" value="6-blade_b-propeller_TolB-like"/>
</dbReference>
<dbReference type="RefSeq" id="WP_010894206.1">
    <property type="nucleotide sequence ID" value="NC_002488.3"/>
</dbReference>
<gene>
    <name evidence="3" type="ordered locus">XF_1735</name>
</gene>
<dbReference type="PANTHER" id="PTHR19328">
    <property type="entry name" value="HEDGEHOG-INTERACTING PROTEIN"/>
    <property type="match status" value="1"/>
</dbReference>
<dbReference type="SUPFAM" id="SSF50952">
    <property type="entry name" value="Soluble quinoprotein glucose dehydrogenase"/>
    <property type="match status" value="1"/>
</dbReference>
<dbReference type="KEGG" id="xfa:XF_1735"/>